<comment type="caution">
    <text evidence="7">The sequence shown here is derived from an EMBL/GenBank/DDBJ whole genome shotgun (WGS) entry which is preliminary data.</text>
</comment>
<dbReference type="Proteomes" id="UP000677875">
    <property type="component" value="Unassembled WGS sequence"/>
</dbReference>
<dbReference type="Gene3D" id="3.40.50.1820">
    <property type="entry name" value="alpha/beta hydrolase"/>
    <property type="match status" value="1"/>
</dbReference>
<sequence>MALARHRATEPDRRIGVLVVNPGGPGESGVDFTFGAQFSFTPEVLARFDIVGFDPRGVGLSQPVRCSTELYFGGPTTHPADRAGFERLREHGRQVREDCARRSGPIVDHLSTDDVVRDIDALRQALGERKISYYGLSYGTVIGQRYAERYGDDLRATLLDSVVDRGLNAHDYVAVSARAAGDVFEEWVRWNARTHSSPLHGQDVEALWDGLMARAARGELADPDAPESLITPYDLGGTLTTAGYGPDWADLSSWVLSLHEGGATTRRSARADALDDTPSYATAFRAVSCADLGFRVRDFAEYDALTRVEKQISPRTVGSTRGNAALTNCLGSPEARNPQRPGTMRTRVPTLLLNSRHDPATPHENATAVQRQQGEAAVLATYEGAGHGAYDRSDCTRQVGDNYLLKLTVPRNGFSCPSADQ</sequence>
<dbReference type="PANTHER" id="PTHR43248">
    <property type="entry name" value="2-SUCCINYL-6-HYDROXY-2,4-CYCLOHEXADIENE-1-CARBOXYLATE SYNTHASE"/>
    <property type="match status" value="1"/>
</dbReference>
<dbReference type="InterPro" id="IPR051601">
    <property type="entry name" value="Serine_prot/Carboxylest_S33"/>
</dbReference>
<evidence type="ECO:0000259" key="6">
    <source>
        <dbReference type="Pfam" id="PF08386"/>
    </source>
</evidence>
<proteinExistence type="inferred from homology"/>
<accession>A0A940XDM6</accession>
<dbReference type="GO" id="GO:0016787">
    <property type="term" value="F:hydrolase activity"/>
    <property type="evidence" value="ECO:0007669"/>
    <property type="project" value="UniProtKB-KW"/>
</dbReference>
<dbReference type="EMBL" id="JAGPNL010000001">
    <property type="protein sequence ID" value="MBQ0826485.1"/>
    <property type="molecule type" value="Genomic_DNA"/>
</dbReference>
<name>A0A940XDM6_9ACTN</name>
<organism evidence="7 8">
    <name type="scientific">Streptomyces tagetis</name>
    <dbReference type="NCBI Taxonomy" id="2820809"/>
    <lineage>
        <taxon>Bacteria</taxon>
        <taxon>Bacillati</taxon>
        <taxon>Actinomycetota</taxon>
        <taxon>Actinomycetes</taxon>
        <taxon>Kitasatosporales</taxon>
        <taxon>Streptomycetaceae</taxon>
        <taxon>Streptomyces</taxon>
    </lineage>
</organism>
<dbReference type="InterPro" id="IPR029058">
    <property type="entry name" value="AB_hydrolase_fold"/>
</dbReference>
<evidence type="ECO:0000256" key="1">
    <source>
        <dbReference type="ARBA" id="ARBA00010088"/>
    </source>
</evidence>
<evidence type="ECO:0000256" key="4">
    <source>
        <dbReference type="SAM" id="MobiDB-lite"/>
    </source>
</evidence>
<feature type="domain" description="AB hydrolase-1" evidence="5">
    <location>
        <begin position="17"/>
        <end position="162"/>
    </location>
</feature>
<dbReference type="Pfam" id="PF00561">
    <property type="entry name" value="Abhydrolase_1"/>
    <property type="match status" value="1"/>
</dbReference>
<keyword evidence="3 7" id="KW-0378">Hydrolase</keyword>
<evidence type="ECO:0000313" key="8">
    <source>
        <dbReference type="Proteomes" id="UP000677875"/>
    </source>
</evidence>
<dbReference type="InterPro" id="IPR013595">
    <property type="entry name" value="Pept_S33_TAP-like_C"/>
</dbReference>
<dbReference type="RefSeq" id="WP_210869525.1">
    <property type="nucleotide sequence ID" value="NZ_JAGPNL010000001.1"/>
</dbReference>
<reference evidence="7" key="1">
    <citation type="submission" date="2021-04" db="EMBL/GenBank/DDBJ databases">
        <title>Genome seq and assembly of Streptomyces sp. RG38.</title>
        <authorList>
            <person name="Chhetri G."/>
        </authorList>
    </citation>
    <scope>NUCLEOTIDE SEQUENCE</scope>
    <source>
        <strain evidence="7">RG38</strain>
    </source>
</reference>
<evidence type="ECO:0000256" key="2">
    <source>
        <dbReference type="ARBA" id="ARBA00022729"/>
    </source>
</evidence>
<dbReference type="SUPFAM" id="SSF53474">
    <property type="entry name" value="alpha/beta-Hydrolases"/>
    <property type="match status" value="1"/>
</dbReference>
<gene>
    <name evidence="7" type="ORF">J5Y05_08195</name>
</gene>
<dbReference type="PANTHER" id="PTHR43248:SF29">
    <property type="entry name" value="TRIPEPTIDYL AMINOPEPTIDASE"/>
    <property type="match status" value="1"/>
</dbReference>
<keyword evidence="8" id="KW-1185">Reference proteome</keyword>
<feature type="domain" description="Peptidase S33 tripeptidyl aminopeptidase-like C-terminal" evidence="6">
    <location>
        <begin position="321"/>
        <end position="416"/>
    </location>
</feature>
<dbReference type="Pfam" id="PF08386">
    <property type="entry name" value="Abhydrolase_4"/>
    <property type="match status" value="1"/>
</dbReference>
<protein>
    <submittedName>
        <fullName evidence="7">Alpha/beta fold hydrolase</fullName>
    </submittedName>
</protein>
<evidence type="ECO:0000259" key="5">
    <source>
        <dbReference type="Pfam" id="PF00561"/>
    </source>
</evidence>
<evidence type="ECO:0000313" key="7">
    <source>
        <dbReference type="EMBL" id="MBQ0826485.1"/>
    </source>
</evidence>
<feature type="region of interest" description="Disordered" evidence="4">
    <location>
        <begin position="316"/>
        <end position="343"/>
    </location>
</feature>
<keyword evidence="2" id="KW-0732">Signal</keyword>
<comment type="similarity">
    <text evidence="1">Belongs to the peptidase S33 family.</text>
</comment>
<evidence type="ECO:0000256" key="3">
    <source>
        <dbReference type="ARBA" id="ARBA00022801"/>
    </source>
</evidence>
<dbReference type="InterPro" id="IPR000073">
    <property type="entry name" value="AB_hydrolase_1"/>
</dbReference>
<feature type="compositionally biased region" description="Polar residues" evidence="4">
    <location>
        <begin position="316"/>
        <end position="330"/>
    </location>
</feature>
<dbReference type="AlphaFoldDB" id="A0A940XDM6"/>